<dbReference type="PROSITE" id="PS51257">
    <property type="entry name" value="PROKAR_LIPOPROTEIN"/>
    <property type="match status" value="1"/>
</dbReference>
<dbReference type="GeneID" id="93131604"/>
<keyword evidence="2" id="KW-1185">Reference proteome</keyword>
<name>A0A7T7UVZ7_9FLAO</name>
<protein>
    <recommendedName>
        <fullName evidence="3">Lipoprotein</fullName>
    </recommendedName>
</protein>
<dbReference type="EMBL" id="CP067018">
    <property type="protein sequence ID" value="QQN57227.1"/>
    <property type="molecule type" value="Genomic_DNA"/>
</dbReference>
<reference evidence="1 2" key="1">
    <citation type="submission" date="2020-12" db="EMBL/GenBank/DDBJ databases">
        <title>FDA dAtabase for Regulatory Grade micrObial Sequences (FDA-ARGOS): Supporting development and validation of Infectious Disease Dx tests.</title>
        <authorList>
            <person name="Kerrigan L."/>
            <person name="Long C."/>
            <person name="Tallon L."/>
            <person name="Sadzewicz L."/>
            <person name="Zhao X."/>
            <person name="Boylan J."/>
            <person name="Ott S."/>
            <person name="Bowen H."/>
            <person name="Vavikolanu K."/>
            <person name="Mehta A."/>
            <person name="Aluvathingal J."/>
            <person name="Nadendla S."/>
            <person name="Yan Y."/>
            <person name="Sichtig H."/>
        </authorList>
    </citation>
    <scope>NUCLEOTIDE SEQUENCE [LARGE SCALE GENOMIC DNA]</scope>
    <source>
        <strain evidence="1 2">FDAARGOS_1031</strain>
    </source>
</reference>
<dbReference type="Proteomes" id="UP000595426">
    <property type="component" value="Chromosome"/>
</dbReference>
<evidence type="ECO:0000313" key="2">
    <source>
        <dbReference type="Proteomes" id="UP000595426"/>
    </source>
</evidence>
<accession>A0A7T7UVZ7</accession>
<dbReference type="AlphaFoldDB" id="A0A7T7UVZ7"/>
<dbReference type="KEGG" id="egm:AYC65_01725"/>
<evidence type="ECO:0000313" key="1">
    <source>
        <dbReference type="EMBL" id="QQN57227.1"/>
    </source>
</evidence>
<sequence>MKLNSFIQLFIFIITISCVKNDFNSKNTEILKQHKENFLTSLTSHFPNKIGNNVIIAYNEDIKNNNIHLYLLENNVKIGVIDSLKKNFTKNRVKPKKVNRNEIYIINKNEKVIDGFSEFTNNIITINKESKYPIPNFLDLNNKILYDLSYDYYIIDYNNDIQKFKNLDLKKDTYMPLNKQNGMSKGIAISELHKTIIFWIALW</sequence>
<dbReference type="RefSeq" id="WP_034869880.1">
    <property type="nucleotide sequence ID" value="NZ_CBCSDR010000009.1"/>
</dbReference>
<evidence type="ECO:0008006" key="3">
    <source>
        <dbReference type="Google" id="ProtNLM"/>
    </source>
</evidence>
<organism evidence="1 2">
    <name type="scientific">Elizabethkingia bruuniana</name>
    <dbReference type="NCBI Taxonomy" id="1756149"/>
    <lineage>
        <taxon>Bacteria</taxon>
        <taxon>Pseudomonadati</taxon>
        <taxon>Bacteroidota</taxon>
        <taxon>Flavobacteriia</taxon>
        <taxon>Flavobacteriales</taxon>
        <taxon>Weeksellaceae</taxon>
        <taxon>Elizabethkingia</taxon>
    </lineage>
</organism>
<gene>
    <name evidence="1" type="ORF">I6H88_12255</name>
</gene>
<dbReference type="OrthoDB" id="1355305at2"/>
<proteinExistence type="predicted"/>